<dbReference type="CDD" id="cd02440">
    <property type="entry name" value="AdoMet_MTases"/>
    <property type="match status" value="1"/>
</dbReference>
<organism evidence="2 3">
    <name type="scientific">Microbaculum marinum</name>
    <dbReference type="NCBI Taxonomy" id="1764581"/>
    <lineage>
        <taxon>Bacteria</taxon>
        <taxon>Pseudomonadati</taxon>
        <taxon>Pseudomonadota</taxon>
        <taxon>Alphaproteobacteria</taxon>
        <taxon>Hyphomicrobiales</taxon>
        <taxon>Tepidamorphaceae</taxon>
        <taxon>Microbaculum</taxon>
    </lineage>
</organism>
<dbReference type="RefSeq" id="WP_340332104.1">
    <property type="nucleotide sequence ID" value="NZ_JAZHOF010000011.1"/>
</dbReference>
<evidence type="ECO:0000256" key="1">
    <source>
        <dbReference type="SAM" id="MobiDB-lite"/>
    </source>
</evidence>
<dbReference type="InterPro" id="IPR029063">
    <property type="entry name" value="SAM-dependent_MTases_sf"/>
</dbReference>
<evidence type="ECO:0008006" key="4">
    <source>
        <dbReference type="Google" id="ProtNLM"/>
    </source>
</evidence>
<gene>
    <name evidence="2" type="ORF">V3328_23195</name>
</gene>
<feature type="compositionally biased region" description="Low complexity" evidence="1">
    <location>
        <begin position="118"/>
        <end position="137"/>
    </location>
</feature>
<feature type="compositionally biased region" description="Basic and acidic residues" evidence="1">
    <location>
        <begin position="34"/>
        <end position="44"/>
    </location>
</feature>
<dbReference type="AlphaFoldDB" id="A0AAW9RZR4"/>
<dbReference type="Proteomes" id="UP001378188">
    <property type="component" value="Unassembled WGS sequence"/>
</dbReference>
<reference evidence="2 3" key="1">
    <citation type="submission" date="2024-02" db="EMBL/GenBank/DDBJ databases">
        <title>Genome analysis and characterization of Microbaculum marinisediminis sp. nov., isolated from marine sediment.</title>
        <authorList>
            <person name="Du Z.-J."/>
            <person name="Ye Y.-Q."/>
            <person name="Zhang Z.-R."/>
            <person name="Yuan S.-M."/>
            <person name="Zhang X.-Y."/>
        </authorList>
    </citation>
    <scope>NUCLEOTIDE SEQUENCE [LARGE SCALE GENOMIC DNA]</scope>
    <source>
        <strain evidence="2 3">SDUM1044001</strain>
    </source>
</reference>
<sequence length="404" mass="43344">MEPGMTEPRPKNSDAVADETLPQAGADAAPAPEKSSETSTDTRAKPRKSPARKSARSTDAAARKPASRKSGSPAAPSGKATDADQTSTRKTRASKRSAGKARTKTAPKSGSVDKPASRAKTSPAASKAKSGSASKPTARSKTSAPKAPAGTPVADATARAAATAPEPPATPPATRGRSEAPPLSLYRTGLLLIHRLTWDRSASRLERAPTATQAPADALGSADAGRSQAHGYRASPRKLIRWVLDGLSERLEQATFLDIGSGRGRVVFEAARYPFQRIVGIECVEPLHETATLNLRHWPRAQMRCREIDLVLGDALEQPLPEADLVVWMFDPFPERLFTRMAARLAEHANRWKVTIVLVAPRSLMAFRQSATYRPIDLPAPIRRRIALLSPYKIAVFAAGQTRK</sequence>
<comment type="caution">
    <text evidence="2">The sequence shown here is derived from an EMBL/GenBank/DDBJ whole genome shotgun (WGS) entry which is preliminary data.</text>
</comment>
<evidence type="ECO:0000313" key="3">
    <source>
        <dbReference type="Proteomes" id="UP001378188"/>
    </source>
</evidence>
<accession>A0AAW9RZR4</accession>
<feature type="region of interest" description="Disordered" evidence="1">
    <location>
        <begin position="205"/>
        <end position="230"/>
    </location>
</feature>
<feature type="compositionally biased region" description="Basic residues" evidence="1">
    <location>
        <begin position="89"/>
        <end position="105"/>
    </location>
</feature>
<feature type="compositionally biased region" description="Low complexity" evidence="1">
    <location>
        <begin position="149"/>
        <end position="164"/>
    </location>
</feature>
<protein>
    <recommendedName>
        <fullName evidence="4">DOT1 domain-containing protein</fullName>
    </recommendedName>
</protein>
<feature type="compositionally biased region" description="Basic residues" evidence="1">
    <location>
        <begin position="45"/>
        <end position="55"/>
    </location>
</feature>
<feature type="region of interest" description="Disordered" evidence="1">
    <location>
        <begin position="1"/>
        <end position="181"/>
    </location>
</feature>
<evidence type="ECO:0000313" key="2">
    <source>
        <dbReference type="EMBL" id="MEJ8574408.1"/>
    </source>
</evidence>
<dbReference type="Gene3D" id="3.40.50.150">
    <property type="entry name" value="Vaccinia Virus protein VP39"/>
    <property type="match status" value="1"/>
</dbReference>
<dbReference type="SUPFAM" id="SSF53335">
    <property type="entry name" value="S-adenosyl-L-methionine-dependent methyltransferases"/>
    <property type="match status" value="1"/>
</dbReference>
<keyword evidence="3" id="KW-1185">Reference proteome</keyword>
<dbReference type="EMBL" id="JAZHOF010000011">
    <property type="protein sequence ID" value="MEJ8574408.1"/>
    <property type="molecule type" value="Genomic_DNA"/>
</dbReference>
<proteinExistence type="predicted"/>
<name>A0AAW9RZR4_9HYPH</name>